<comment type="caution">
    <text evidence="3">The sequence shown here is derived from an EMBL/GenBank/DDBJ whole genome shotgun (WGS) entry which is preliminary data.</text>
</comment>
<evidence type="ECO:0000256" key="2">
    <source>
        <dbReference type="SAM" id="Phobius"/>
    </source>
</evidence>
<evidence type="ECO:0000256" key="1">
    <source>
        <dbReference type="SAM" id="Coils"/>
    </source>
</evidence>
<organism evidence="3 4">
    <name type="scientific">Hydrobacter penzbergensis</name>
    <dbReference type="NCBI Taxonomy" id="1235997"/>
    <lineage>
        <taxon>Bacteria</taxon>
        <taxon>Pseudomonadati</taxon>
        <taxon>Bacteroidota</taxon>
        <taxon>Chitinophagia</taxon>
        <taxon>Chitinophagales</taxon>
        <taxon>Chitinophagaceae</taxon>
        <taxon>Hydrobacter</taxon>
    </lineage>
</organism>
<keyword evidence="1" id="KW-0175">Coiled coil</keyword>
<feature type="transmembrane region" description="Helical" evidence="2">
    <location>
        <begin position="419"/>
        <end position="438"/>
    </location>
</feature>
<dbReference type="AlphaFoldDB" id="A0A8X8IDG7"/>
<dbReference type="RefSeq" id="WP_092721855.1">
    <property type="nucleotide sequence ID" value="NZ_FNNO01000001.1"/>
</dbReference>
<protein>
    <submittedName>
        <fullName evidence="3">Uncharacterized protein</fullName>
    </submittedName>
</protein>
<accession>A0A8X8IDG7</accession>
<dbReference type="Proteomes" id="UP000198711">
    <property type="component" value="Unassembled WGS sequence"/>
</dbReference>
<keyword evidence="2" id="KW-1133">Transmembrane helix</keyword>
<reference evidence="3 4" key="1">
    <citation type="submission" date="2016-10" db="EMBL/GenBank/DDBJ databases">
        <authorList>
            <person name="Varghese N."/>
            <person name="Submissions S."/>
        </authorList>
    </citation>
    <scope>NUCLEOTIDE SEQUENCE [LARGE SCALE GENOMIC DNA]</scope>
    <source>
        <strain evidence="3 4">DSM 25353</strain>
    </source>
</reference>
<gene>
    <name evidence="3" type="ORF">SAMN05444410_101641</name>
</gene>
<dbReference type="EMBL" id="FNNO01000001">
    <property type="protein sequence ID" value="SDW26065.1"/>
    <property type="molecule type" value="Genomic_DNA"/>
</dbReference>
<name>A0A8X8IDG7_9BACT</name>
<keyword evidence="2" id="KW-0472">Membrane</keyword>
<sequence length="560" mass="63806">MKELLHIADGFNELLKELPVSSFAGFLEESGRKIRRIADNTVFHIDLFCCTNASAAGKKIMQSLQENETPYKLLIKNELNYTVRIFEDPIPAVAFIIWDEAMQECDALIRYFKKENNGYRAMFLVDLLGNTHNIQSLIAQSEQSVKTFFLLPEKVNSGHLPTILTADIHPSSLEQLQQLSCLNSIRPAFLFLDEILASETRAAQTRKLLVSQNTHITRKEEEALNNSELTINLRQLIRKTAQELEKSYTAKYEDLNKPNTGRFSMVAVEQSNRLTELEQKTVAEKKEKLDASIPKDFQEQFIATVSANIRTELGKDEAFIKSSFEDMLTQANIQLRSKGIKAVNPEGIYPLFPDKEQTIHSFCYMNKTYTGELVKKGTMEYLVALKDYTGLTVVIGGLLAPLSVIATAGDMSLFKHMAMWVKVSTGLISLSLIGYGISDLRKRIPKRRAEEFQKELNKAKELLQQEAKRMFSDSSQDWTSHIARWLVDTNQNIGQQIEKNIREAQLQKANRMREEKKQQAKQQMSVDLLLRNVQAAAQVRDKLVVQYNNMVTAIEKDLKL</sequence>
<keyword evidence="4" id="KW-1185">Reference proteome</keyword>
<keyword evidence="2" id="KW-0812">Transmembrane</keyword>
<evidence type="ECO:0000313" key="4">
    <source>
        <dbReference type="Proteomes" id="UP000198711"/>
    </source>
</evidence>
<feature type="coiled-coil region" evidence="1">
    <location>
        <begin position="499"/>
        <end position="526"/>
    </location>
</feature>
<proteinExistence type="predicted"/>
<evidence type="ECO:0000313" key="3">
    <source>
        <dbReference type="EMBL" id="SDW26065.1"/>
    </source>
</evidence>